<evidence type="ECO:0000256" key="3">
    <source>
        <dbReference type="SAM" id="SignalP"/>
    </source>
</evidence>
<dbReference type="InterPro" id="IPR013783">
    <property type="entry name" value="Ig-like_fold"/>
</dbReference>
<proteinExistence type="predicted"/>
<keyword evidence="2" id="KW-0812">Transmembrane</keyword>
<evidence type="ECO:0000256" key="2">
    <source>
        <dbReference type="SAM" id="Phobius"/>
    </source>
</evidence>
<dbReference type="InterPro" id="IPR011635">
    <property type="entry name" value="CARDB"/>
</dbReference>
<keyword evidence="2" id="KW-0472">Membrane</keyword>
<keyword evidence="3" id="KW-0732">Signal</keyword>
<dbReference type="Pfam" id="PF07705">
    <property type="entry name" value="CARDB"/>
    <property type="match status" value="1"/>
</dbReference>
<dbReference type="EMBL" id="JBBMFJ010000010">
    <property type="protein sequence ID" value="MEQ2562799.1"/>
    <property type="molecule type" value="Genomic_DNA"/>
</dbReference>
<evidence type="ECO:0000259" key="4">
    <source>
        <dbReference type="Pfam" id="PF07705"/>
    </source>
</evidence>
<feature type="compositionally biased region" description="Acidic residues" evidence="1">
    <location>
        <begin position="601"/>
        <end position="615"/>
    </location>
</feature>
<evidence type="ECO:0000313" key="6">
    <source>
        <dbReference type="Proteomes" id="UP001437460"/>
    </source>
</evidence>
<keyword evidence="2" id="KW-1133">Transmembrane helix</keyword>
<evidence type="ECO:0000256" key="1">
    <source>
        <dbReference type="SAM" id="MobiDB-lite"/>
    </source>
</evidence>
<dbReference type="PANTHER" id="PTHR35902">
    <property type="entry name" value="S-LAYER DOMAIN-LIKE PROTEIN-RELATED"/>
    <property type="match status" value="1"/>
</dbReference>
<accession>A0ABV1HL08</accession>
<dbReference type="RefSeq" id="WP_349229034.1">
    <property type="nucleotide sequence ID" value="NZ_JBBMFJ010000010.1"/>
</dbReference>
<name>A0ABV1HL08_9FIRM</name>
<feature type="chain" id="PRO_5047064802" evidence="3">
    <location>
        <begin position="23"/>
        <end position="615"/>
    </location>
</feature>
<comment type="caution">
    <text evidence="5">The sequence shown here is derived from an EMBL/GenBank/DDBJ whole genome shotgun (WGS) entry which is preliminary data.</text>
</comment>
<feature type="transmembrane region" description="Helical" evidence="2">
    <location>
        <begin position="566"/>
        <end position="586"/>
    </location>
</feature>
<feature type="domain" description="CARDB" evidence="4">
    <location>
        <begin position="440"/>
        <end position="529"/>
    </location>
</feature>
<protein>
    <submittedName>
        <fullName evidence="5">CARDB domain-containing protein</fullName>
    </submittedName>
</protein>
<reference evidence="5 6" key="1">
    <citation type="submission" date="2024-03" db="EMBL/GenBank/DDBJ databases">
        <title>Human intestinal bacterial collection.</title>
        <authorList>
            <person name="Pauvert C."/>
            <person name="Hitch T.C.A."/>
            <person name="Clavel T."/>
        </authorList>
    </citation>
    <scope>NUCLEOTIDE SEQUENCE [LARGE SCALE GENOMIC DNA]</scope>
    <source>
        <strain evidence="5 6">CLA-AP-H27</strain>
    </source>
</reference>
<dbReference type="Proteomes" id="UP001437460">
    <property type="component" value="Unassembled WGS sequence"/>
</dbReference>
<feature type="region of interest" description="Disordered" evidence="1">
    <location>
        <begin position="591"/>
        <end position="615"/>
    </location>
</feature>
<evidence type="ECO:0000313" key="5">
    <source>
        <dbReference type="EMBL" id="MEQ2562799.1"/>
    </source>
</evidence>
<feature type="signal peptide" evidence="3">
    <location>
        <begin position="1"/>
        <end position="22"/>
    </location>
</feature>
<gene>
    <name evidence="5" type="ORF">WMO41_06440</name>
</gene>
<dbReference type="Gene3D" id="2.60.40.10">
    <property type="entry name" value="Immunoglobulins"/>
    <property type="match status" value="1"/>
</dbReference>
<organism evidence="5 6">
    <name type="scientific">Ventrimonas faecis</name>
    <dbReference type="NCBI Taxonomy" id="3133170"/>
    <lineage>
        <taxon>Bacteria</taxon>
        <taxon>Bacillati</taxon>
        <taxon>Bacillota</taxon>
        <taxon>Clostridia</taxon>
        <taxon>Lachnospirales</taxon>
        <taxon>Lachnospiraceae</taxon>
        <taxon>Ventrimonas</taxon>
    </lineage>
</organism>
<sequence length="615" mass="67675">MKKMRWKRFAAFALAVMLFAGAVPVAEPVQAYASEVSVYSDKIQRGKTGKSMTLSFTIKNTSGSEIKDAKIAFDTSGGEIWDDDEEDRQYGYSFPFEVTGKLNDTDHPKGIGNISDGKEKKVSLTGTVRRDLSEGYYKVPVVVMSKDGGWIGQEDLRVWITKSTSTDDDDDDTNKTYDFVLGEGQDAPRGAYPEVMNFSIGLRNNSPATVYNVKASMVLDADSTKFPFEINDANYDRMFEKIAVDETVQLDYSFAIRKDSYTGYYPIAMKIYYSDSSTGEELKTFETSFFVHIVSKPTKDDYDEFNEHDRTKARLIIDGYTTDPETIVAGESFNLLLTVKNASSSVSASDILLTMESEKVSDSPVFTTESGSSSTAISSLGAGATAQVSFRMSSRPGVDQRSYGITIKANYDSPEFKNAEDSMSVDIPVKQIPRLNTGTFEVMPDSINVGEESNVMFGINNTGKVTLYNVMARFEADSIQTTDTYVGNIKSGETGNVDCMVTGAAPTADDGKVKVIISYEDENGEVSEVEKELTLYVSEPAPDMDDMDMSGYDEMPQEEPGPLQKYGKVILAAVVIVGAAVGGTIFMKHRKRKKDAALLATEDEVSEEMDDKEEK</sequence>
<keyword evidence="6" id="KW-1185">Reference proteome</keyword>